<feature type="DNA-binding region" description="H-T-H motif" evidence="4">
    <location>
        <begin position="58"/>
        <end position="77"/>
    </location>
</feature>
<evidence type="ECO:0000256" key="2">
    <source>
        <dbReference type="ARBA" id="ARBA00023125"/>
    </source>
</evidence>
<dbReference type="InterPro" id="IPR009057">
    <property type="entry name" value="Homeodomain-like_sf"/>
</dbReference>
<keyword evidence="3" id="KW-0804">Transcription</keyword>
<protein>
    <submittedName>
        <fullName evidence="6">TetR family transcriptional regulator</fullName>
    </submittedName>
</protein>
<sequence>MPAPPPVVLHSDCTSAILHSVSESAIASGRTARMAATASRITAVSRRLTAVRGLNGFTIEQLCEEVGVSRRTFFNYFPSKEEAVIGLDEAEEFGRYAERFLGRDSRGWSSAVDDLLELAVEHARAAGFDVAEHADLVAAIDREPRLLARFIDVSREREGQLAELVATREGTSPRDPHVRAVVQVVSTALRMTGEQFHDLGTADDFAAALADAVAALRTVLTA</sequence>
<dbReference type="SUPFAM" id="SSF46689">
    <property type="entry name" value="Homeodomain-like"/>
    <property type="match status" value="1"/>
</dbReference>
<dbReference type="PANTHER" id="PTHR30055:SF238">
    <property type="entry name" value="MYCOFACTOCIN BIOSYNTHESIS TRANSCRIPTIONAL REGULATOR MFTR-RELATED"/>
    <property type="match status" value="1"/>
</dbReference>
<dbReference type="PROSITE" id="PS01081">
    <property type="entry name" value="HTH_TETR_1"/>
    <property type="match status" value="1"/>
</dbReference>
<evidence type="ECO:0000256" key="3">
    <source>
        <dbReference type="ARBA" id="ARBA00023163"/>
    </source>
</evidence>
<evidence type="ECO:0000313" key="6">
    <source>
        <dbReference type="EMBL" id="MRG60654.1"/>
    </source>
</evidence>
<feature type="domain" description="HTH tetR-type" evidence="5">
    <location>
        <begin position="35"/>
        <end position="95"/>
    </location>
</feature>
<proteinExistence type="predicted"/>
<keyword evidence="1" id="KW-0805">Transcription regulation</keyword>
<name>A0A6I2F8T0_9MICO</name>
<evidence type="ECO:0000256" key="4">
    <source>
        <dbReference type="PROSITE-ProRule" id="PRU00335"/>
    </source>
</evidence>
<comment type="caution">
    <text evidence="6">The sequence shown here is derived from an EMBL/GenBank/DDBJ whole genome shotgun (WGS) entry which is preliminary data.</text>
</comment>
<evidence type="ECO:0000313" key="7">
    <source>
        <dbReference type="Proteomes" id="UP000431080"/>
    </source>
</evidence>
<accession>A0A6I2F8T0</accession>
<dbReference type="InterPro" id="IPR023772">
    <property type="entry name" value="DNA-bd_HTH_TetR-type_CS"/>
</dbReference>
<keyword evidence="2 4" id="KW-0238">DNA-binding</keyword>
<dbReference type="InterPro" id="IPR050109">
    <property type="entry name" value="HTH-type_TetR-like_transc_reg"/>
</dbReference>
<dbReference type="GO" id="GO:0000976">
    <property type="term" value="F:transcription cis-regulatory region binding"/>
    <property type="evidence" value="ECO:0007669"/>
    <property type="project" value="TreeGrafter"/>
</dbReference>
<keyword evidence="7" id="KW-1185">Reference proteome</keyword>
<dbReference type="AlphaFoldDB" id="A0A6I2F8T0"/>
<dbReference type="PROSITE" id="PS50977">
    <property type="entry name" value="HTH_TETR_2"/>
    <property type="match status" value="1"/>
</dbReference>
<reference evidence="6 7" key="1">
    <citation type="submission" date="2019-10" db="EMBL/GenBank/DDBJ databases">
        <authorList>
            <person name="Nie G."/>
            <person name="Ming H."/>
            <person name="Yi B."/>
        </authorList>
    </citation>
    <scope>NUCLEOTIDE SEQUENCE [LARGE SCALE GENOMIC DNA]</scope>
    <source>
        <strain evidence="6 7">CFH 90414</strain>
    </source>
</reference>
<gene>
    <name evidence="6" type="ORF">GE115_12360</name>
</gene>
<dbReference type="EMBL" id="WJIF01000007">
    <property type="protein sequence ID" value="MRG60654.1"/>
    <property type="molecule type" value="Genomic_DNA"/>
</dbReference>
<dbReference type="PANTHER" id="PTHR30055">
    <property type="entry name" value="HTH-TYPE TRANSCRIPTIONAL REGULATOR RUTR"/>
    <property type="match status" value="1"/>
</dbReference>
<dbReference type="InterPro" id="IPR041347">
    <property type="entry name" value="MftR_C"/>
</dbReference>
<dbReference type="Gene3D" id="1.10.357.10">
    <property type="entry name" value="Tetracycline Repressor, domain 2"/>
    <property type="match status" value="1"/>
</dbReference>
<dbReference type="InterPro" id="IPR001647">
    <property type="entry name" value="HTH_TetR"/>
</dbReference>
<dbReference type="Pfam" id="PF17754">
    <property type="entry name" value="TetR_C_14"/>
    <property type="match status" value="1"/>
</dbReference>
<organism evidence="6 7">
    <name type="scientific">Agromyces agglutinans</name>
    <dbReference type="NCBI Taxonomy" id="2662258"/>
    <lineage>
        <taxon>Bacteria</taxon>
        <taxon>Bacillati</taxon>
        <taxon>Actinomycetota</taxon>
        <taxon>Actinomycetes</taxon>
        <taxon>Micrococcales</taxon>
        <taxon>Microbacteriaceae</taxon>
        <taxon>Agromyces</taxon>
    </lineage>
</organism>
<dbReference type="Proteomes" id="UP000431080">
    <property type="component" value="Unassembled WGS sequence"/>
</dbReference>
<dbReference type="Pfam" id="PF00440">
    <property type="entry name" value="TetR_N"/>
    <property type="match status" value="1"/>
</dbReference>
<dbReference type="Gene3D" id="1.10.10.60">
    <property type="entry name" value="Homeodomain-like"/>
    <property type="match status" value="1"/>
</dbReference>
<evidence type="ECO:0000256" key="1">
    <source>
        <dbReference type="ARBA" id="ARBA00023015"/>
    </source>
</evidence>
<evidence type="ECO:0000259" key="5">
    <source>
        <dbReference type="PROSITE" id="PS50977"/>
    </source>
</evidence>
<dbReference type="GO" id="GO:0003700">
    <property type="term" value="F:DNA-binding transcription factor activity"/>
    <property type="evidence" value="ECO:0007669"/>
    <property type="project" value="TreeGrafter"/>
</dbReference>